<dbReference type="Gene3D" id="2.60.450.10">
    <property type="entry name" value="Lipopolysaccharide (LPS) transport protein A like domain"/>
    <property type="match status" value="1"/>
</dbReference>
<dbReference type="GO" id="GO:0015920">
    <property type="term" value="P:lipopolysaccharide transport"/>
    <property type="evidence" value="ECO:0007669"/>
    <property type="project" value="TreeGrafter"/>
</dbReference>
<dbReference type="Pfam" id="PF03968">
    <property type="entry name" value="LptD_N"/>
    <property type="match status" value="1"/>
</dbReference>
<gene>
    <name evidence="3" type="ORF">METZ01_LOCUS326818</name>
</gene>
<reference evidence="3" key="1">
    <citation type="submission" date="2018-05" db="EMBL/GenBank/DDBJ databases">
        <authorList>
            <person name="Lanie J.A."/>
            <person name="Ng W.-L."/>
            <person name="Kazmierczak K.M."/>
            <person name="Andrzejewski T.M."/>
            <person name="Davidsen T.M."/>
            <person name="Wayne K.J."/>
            <person name="Tettelin H."/>
            <person name="Glass J.I."/>
            <person name="Rusch D."/>
            <person name="Podicherti R."/>
            <person name="Tsui H.-C.T."/>
            <person name="Winkler M.E."/>
        </authorList>
    </citation>
    <scope>NUCLEOTIDE SEQUENCE</scope>
</reference>
<dbReference type="EMBL" id="UINC01108108">
    <property type="protein sequence ID" value="SVC73964.1"/>
    <property type="molecule type" value="Genomic_DNA"/>
</dbReference>
<dbReference type="InterPro" id="IPR052037">
    <property type="entry name" value="LPS_export_LptA"/>
</dbReference>
<evidence type="ECO:0000313" key="3">
    <source>
        <dbReference type="EMBL" id="SVC73964.1"/>
    </source>
</evidence>
<sequence length="173" mass="19610">MISKNPKPIFYIGLIATLFSLPIQLSFSQQLKDRNQKKSSSIEITSDRMRSENGGQKIVFSGNVAIKKEDMIITSDIIEVYNTKDKKQTEEIVAIGNVNITRGDKKAKGDRAVYLEHHQKIILTGNPKAIAWEGGDIIEGREMIFLMKKDRFVVNERVRVKLFSTKKSNQANP</sequence>
<dbReference type="InterPro" id="IPR005653">
    <property type="entry name" value="OstA-like_N"/>
</dbReference>
<evidence type="ECO:0000259" key="2">
    <source>
        <dbReference type="Pfam" id="PF03968"/>
    </source>
</evidence>
<dbReference type="GO" id="GO:0017089">
    <property type="term" value="F:glycolipid transfer activity"/>
    <property type="evidence" value="ECO:0007669"/>
    <property type="project" value="TreeGrafter"/>
</dbReference>
<name>A0A382PKQ6_9ZZZZ</name>
<accession>A0A382PKQ6</accession>
<dbReference type="AlphaFoldDB" id="A0A382PKQ6"/>
<feature type="domain" description="Organic solvent tolerance-like N-terminal" evidence="2">
    <location>
        <begin position="43"/>
        <end position="150"/>
    </location>
</feature>
<dbReference type="GO" id="GO:0030288">
    <property type="term" value="C:outer membrane-bounded periplasmic space"/>
    <property type="evidence" value="ECO:0007669"/>
    <property type="project" value="TreeGrafter"/>
</dbReference>
<protein>
    <recommendedName>
        <fullName evidence="2">Organic solvent tolerance-like N-terminal domain-containing protein</fullName>
    </recommendedName>
</protein>
<organism evidence="3">
    <name type="scientific">marine metagenome</name>
    <dbReference type="NCBI Taxonomy" id="408172"/>
    <lineage>
        <taxon>unclassified sequences</taxon>
        <taxon>metagenomes</taxon>
        <taxon>ecological metagenomes</taxon>
    </lineage>
</organism>
<keyword evidence="1" id="KW-0732">Signal</keyword>
<dbReference type="GO" id="GO:0009279">
    <property type="term" value="C:cell outer membrane"/>
    <property type="evidence" value="ECO:0007669"/>
    <property type="project" value="TreeGrafter"/>
</dbReference>
<proteinExistence type="predicted"/>
<evidence type="ECO:0000256" key="1">
    <source>
        <dbReference type="ARBA" id="ARBA00022729"/>
    </source>
</evidence>
<dbReference type="PANTHER" id="PTHR36504">
    <property type="entry name" value="LIPOPOLYSACCHARIDE EXPORT SYSTEM PROTEIN LPTA"/>
    <property type="match status" value="1"/>
</dbReference>
<dbReference type="PANTHER" id="PTHR36504:SF1">
    <property type="entry name" value="LIPOPOLYSACCHARIDE EXPORT SYSTEM PROTEIN LPTA"/>
    <property type="match status" value="1"/>
</dbReference>